<dbReference type="Pfam" id="PF17865">
    <property type="entry name" value="AAA_lid_5"/>
    <property type="match status" value="1"/>
</dbReference>
<evidence type="ECO:0000256" key="3">
    <source>
        <dbReference type="ARBA" id="ARBA00007188"/>
    </source>
</evidence>
<evidence type="ECO:0000313" key="11">
    <source>
        <dbReference type="EMBL" id="PAV56427.1"/>
    </source>
</evidence>
<evidence type="ECO:0000256" key="1">
    <source>
        <dbReference type="ARBA" id="ARBA00004604"/>
    </source>
</evidence>
<dbReference type="Gene3D" id="3.40.50.300">
    <property type="entry name" value="P-loop containing nucleotide triphosphate hydrolases"/>
    <property type="match status" value="6"/>
</dbReference>
<gene>
    <name evidence="11" type="ORF">WR25_12691</name>
</gene>
<dbReference type="GO" id="GO:0016887">
    <property type="term" value="F:ATP hydrolysis activity"/>
    <property type="evidence" value="ECO:0007669"/>
    <property type="project" value="InterPro"/>
</dbReference>
<dbReference type="FunFam" id="3.40.50.300:FF:001384">
    <property type="entry name" value="Midasin"/>
    <property type="match status" value="1"/>
</dbReference>
<dbReference type="GO" id="GO:0030687">
    <property type="term" value="C:preribosome, large subunit precursor"/>
    <property type="evidence" value="ECO:0007669"/>
    <property type="project" value="TreeGrafter"/>
</dbReference>
<protein>
    <recommendedName>
        <fullName evidence="4">Midasin</fullName>
    </recommendedName>
</protein>
<comment type="similarity">
    <text evidence="3">Belongs to the midasin family.</text>
</comment>
<dbReference type="Pfam" id="PF07728">
    <property type="entry name" value="AAA_5"/>
    <property type="match status" value="6"/>
</dbReference>
<evidence type="ECO:0000256" key="9">
    <source>
        <dbReference type="SAM" id="MobiDB-lite"/>
    </source>
</evidence>
<dbReference type="GO" id="GO:0005730">
    <property type="term" value="C:nucleolus"/>
    <property type="evidence" value="ECO:0007669"/>
    <property type="project" value="UniProtKB-SubCell"/>
</dbReference>
<comment type="caution">
    <text evidence="11">The sequence shown here is derived from an EMBL/GenBank/DDBJ whole genome shotgun (WGS) entry which is preliminary data.</text>
</comment>
<dbReference type="InterPro" id="IPR025662">
    <property type="entry name" value="Sigma_54_int_dom_ATP-bd_1"/>
</dbReference>
<dbReference type="GO" id="GO:0005654">
    <property type="term" value="C:nucleoplasm"/>
    <property type="evidence" value="ECO:0007669"/>
    <property type="project" value="UniProtKB-SubCell"/>
</dbReference>
<keyword evidence="5" id="KW-0547">Nucleotide-binding</keyword>
<keyword evidence="6" id="KW-0067">ATP-binding</keyword>
<dbReference type="GO" id="GO:0005524">
    <property type="term" value="F:ATP binding"/>
    <property type="evidence" value="ECO:0007669"/>
    <property type="project" value="UniProtKB-KW"/>
</dbReference>
<dbReference type="SMART" id="SM00382">
    <property type="entry name" value="AAA"/>
    <property type="match status" value="4"/>
</dbReference>
<dbReference type="GO" id="GO:0000027">
    <property type="term" value="P:ribosomal large subunit assembly"/>
    <property type="evidence" value="ECO:0007669"/>
    <property type="project" value="TreeGrafter"/>
</dbReference>
<feature type="domain" description="AAA+ ATPase" evidence="10">
    <location>
        <begin position="746"/>
        <end position="891"/>
    </location>
</feature>
<feature type="compositionally biased region" description="Basic and acidic residues" evidence="9">
    <location>
        <begin position="2306"/>
        <end position="2329"/>
    </location>
</feature>
<dbReference type="Proteomes" id="UP000218231">
    <property type="component" value="Unassembled WGS sequence"/>
</dbReference>
<dbReference type="PROSITE" id="PS00675">
    <property type="entry name" value="SIGMA54_INTERACT_1"/>
    <property type="match status" value="1"/>
</dbReference>
<feature type="domain" description="AAA+ ATPase" evidence="10">
    <location>
        <begin position="375"/>
        <end position="594"/>
    </location>
</feature>
<comment type="subcellular location">
    <subcellularLocation>
        <location evidence="1">Nucleus</location>
        <location evidence="1">Nucleolus</location>
    </subcellularLocation>
    <subcellularLocation>
        <location evidence="2">Nucleus</location>
        <location evidence="2">Nucleoplasm</location>
    </subcellularLocation>
</comment>
<dbReference type="InterPro" id="IPR027417">
    <property type="entry name" value="P-loop_NTPase"/>
</dbReference>
<dbReference type="GO" id="GO:0000055">
    <property type="term" value="P:ribosomal large subunit export from nucleus"/>
    <property type="evidence" value="ECO:0007669"/>
    <property type="project" value="TreeGrafter"/>
</dbReference>
<name>A0A2A2J444_9BILA</name>
<evidence type="ECO:0000259" key="10">
    <source>
        <dbReference type="SMART" id="SM00382"/>
    </source>
</evidence>
<dbReference type="Pfam" id="PF17867">
    <property type="entry name" value="AAA_lid_7"/>
    <property type="match status" value="1"/>
</dbReference>
<keyword evidence="12" id="KW-1185">Reference proteome</keyword>
<dbReference type="EMBL" id="LIAE01010702">
    <property type="protein sequence ID" value="PAV56427.1"/>
    <property type="molecule type" value="Genomic_DNA"/>
</dbReference>
<feature type="domain" description="AAA+ ATPase" evidence="10">
    <location>
        <begin position="1379"/>
        <end position="1528"/>
    </location>
</feature>
<accession>A0A2A2J444</accession>
<dbReference type="FunFam" id="3.40.50.300:FF:000142">
    <property type="entry name" value="Midasin"/>
    <property type="match status" value="2"/>
</dbReference>
<evidence type="ECO:0000256" key="5">
    <source>
        <dbReference type="ARBA" id="ARBA00022741"/>
    </source>
</evidence>
<dbReference type="PANTHER" id="PTHR48103:SF2">
    <property type="entry name" value="MIDASIN"/>
    <property type="match status" value="1"/>
</dbReference>
<dbReference type="PANTHER" id="PTHR48103">
    <property type="entry name" value="MIDASIN-RELATED"/>
    <property type="match status" value="1"/>
</dbReference>
<feature type="compositionally biased region" description="Polar residues" evidence="9">
    <location>
        <begin position="2293"/>
        <end position="2304"/>
    </location>
</feature>
<dbReference type="OrthoDB" id="422220at2759"/>
<evidence type="ECO:0000256" key="8">
    <source>
        <dbReference type="ARBA" id="ARBA00023242"/>
    </source>
</evidence>
<feature type="domain" description="AAA+ ATPase" evidence="10">
    <location>
        <begin position="1050"/>
        <end position="1198"/>
    </location>
</feature>
<evidence type="ECO:0000256" key="6">
    <source>
        <dbReference type="ARBA" id="ARBA00022840"/>
    </source>
</evidence>
<evidence type="ECO:0000256" key="4">
    <source>
        <dbReference type="ARBA" id="ARBA00017143"/>
    </source>
</evidence>
<evidence type="ECO:0000313" key="12">
    <source>
        <dbReference type="Proteomes" id="UP000218231"/>
    </source>
</evidence>
<organism evidence="11 12">
    <name type="scientific">Diploscapter pachys</name>
    <dbReference type="NCBI Taxonomy" id="2018661"/>
    <lineage>
        <taxon>Eukaryota</taxon>
        <taxon>Metazoa</taxon>
        <taxon>Ecdysozoa</taxon>
        <taxon>Nematoda</taxon>
        <taxon>Chromadorea</taxon>
        <taxon>Rhabditida</taxon>
        <taxon>Rhabditina</taxon>
        <taxon>Rhabditomorpha</taxon>
        <taxon>Rhabditoidea</taxon>
        <taxon>Rhabditidae</taxon>
        <taxon>Diploscapter</taxon>
    </lineage>
</organism>
<dbReference type="InterPro" id="IPR003593">
    <property type="entry name" value="AAA+_ATPase"/>
</dbReference>
<feature type="region of interest" description="Disordered" evidence="9">
    <location>
        <begin position="2291"/>
        <end position="2336"/>
    </location>
</feature>
<feature type="region of interest" description="Disordered" evidence="9">
    <location>
        <begin position="1"/>
        <end position="29"/>
    </location>
</feature>
<keyword evidence="7" id="KW-0143">Chaperone</keyword>
<dbReference type="InterPro" id="IPR040848">
    <property type="entry name" value="AAA_lid_7"/>
</dbReference>
<dbReference type="CDD" id="cd00009">
    <property type="entry name" value="AAA"/>
    <property type="match status" value="2"/>
</dbReference>
<evidence type="ECO:0000256" key="7">
    <source>
        <dbReference type="ARBA" id="ARBA00023186"/>
    </source>
</evidence>
<dbReference type="SUPFAM" id="SSF52540">
    <property type="entry name" value="P-loop containing nucleoside triphosphate hydrolases"/>
    <property type="match status" value="6"/>
</dbReference>
<keyword evidence="8" id="KW-0539">Nucleus</keyword>
<proteinExistence type="inferred from homology"/>
<dbReference type="InterPro" id="IPR041190">
    <property type="entry name" value="Midasin_AAA_lid_5"/>
</dbReference>
<dbReference type="InterPro" id="IPR011704">
    <property type="entry name" value="ATPase_dyneun-rel_AAA"/>
</dbReference>
<sequence>MSRMKRKRKTEEERGEKRKRQVEGDMQQMEMEVGIQDVEKKQESDPFDEVIDPEFEETDEKSVKSRKMLALDLSIAIRSKCFATVEGPLGCGKTFLVKIAAQKSNLPLRTLQMGDQIDSKSLFGTYQCTEVAGEFRWQMSKFSEWLTEPGLILLEDLDMANADVISLIVKLAEERSASLPSGKVVQLHEDVRIVATICGFGKRNPVLEGVKMRIALPALEDEHLQQLVSRLFPPLDDFARKLVFIFRLLEKKGLSRKLTSTDLLRGCSRILPFAQNLQQEKVFTELVDVWCLFESQHKSLELCKIVADMLQINEDMLSSLLDFHAPLVRQDGKQLAIGRVNLERNLTIECRQRHKLGQTREVLVLMERIAVCVSSNESVLLVGETGVGKTSVVQALADLLGQELRVVNLSATSDSDELIQGYKPTTIAKLIGPFNELFHDTLRQAIDPQKNANFFENIQKCLIQGRFTDFLDVVEKTAEKILARNPENLGKWPEVVVRTRRIRRGLQKGAVPFALTKGAVLEAAEQGHWLLVDEINLAPPECLDAIVHAIASPTTPRKFRLFACMNPATDSGKRTLPASVRARFTEFFVNDVSNRQSLMTIVNAYLPSAKSQFVERLVDFYLQAKKEYPGHFSLRTLCRALLYTADNLFLNEDRSLKEALCMAFLTNMSTEQKADMKKKIFDKFRAQTSIPQPKPIDFKEGQIEYIQIEGYWIEKGCELPAEDENYVMTKTVKENMAEIARITGSGRFPILLEGETSAGKTSIVCHLAKITGNTIVRINNHEHTDVQEYMGSYVADSEGRLVFREGPLVRAVKEGSWVILDELNLAPTDVIEALNRLLDDNRELFVAETNQVHKAHRRFRLFATQNPAGTYAGRKRLSRALLSRFIVLKFNHLPMEELSQMVSLFISLKDMLVCTRCRVPESASKKMIQVLTNLRMKRSLSGLFSARDGLMTLRDVFRWAKRLSTDETCDDYCQVLANHGYMLLAGRCRNREDELTVISTLETVLKTKIKIEDLFALDSPYMPKHVDVSNLVLTFGMRKMLVLTYQGWLRNEAVLIVGETGGGKTSMAEAMGEGRLLTINCHERTETADLLGRLRPRADGGFIWSDGIVIAAMKSGAPLLIDEISLAEDSVLERLNPLFEEDRTLLLTDAGVEAHKVDAQRGFQIVATMNPGGDYGKKELSKALRNRFTEIWTACEYLPQELVEIFNQRSKFGSLEVDKDAGKLTVAECLVQWIAQFYSKYAHVLRTSPSVRDVVACAQLYTALIETAKFDRLRALFETISAVFLDAISSLDASTLALIESENVTGEAKRILFEIAGTNEVNWEDVDSELQLSSGSNDAGFGNLRIKNGPLKLHLPQGFSFKAPTCLKNLYRVIRGMQIKKPILVEGPPGCGKSSSVMALAALTGHPITRLNLSEQTDLCDLFGSDVPVMLEDGSISFRWMDGPVLRAIKAGEWVLLDEMNLASQSILEGLNACFDHRRLLYIAELNRSFEIPEDSECRFFACQNPRAQGGNRRALPKSFINRFVNIHVDNYTAHDMQMIITRQLAGFGREMSEDWRQKLVKLADELSNHRENTRWQFAFNARDLLRWLDAYEQFHCIDLAMQIIFFGRLRGEQKWAHEVVENCFGRSPVWPPILLTTDKKTIKIGAVELPYNEQNSLNSHLLLPCQMRLLYELAVCCKMKWVALIVGPRNCGKRSTVENLASICGTKLQTLRLNTDTDAQELIGSYEQIIDEKYLHSAREELAKHLDKYLETDALRSILEATEIDSLEKATEAALRKINDEELTAECHGILQTAAQNAMRFEWIDSPFVEAYVKGQWILVEDVNLCSAAVLDRLNCCLEDDGSLVISERQSSFQPIRPHPDFRIFLTMDDRDGEISRAMRNRCVELYVDESERWHSSPKDALAVAGIEATEANVEIISSFSKEEVIQLTVLKEDLGTADAIGKILAARGEISLAQSVRFINEQQMLEPRPPSIGDFGTESYARWLMSLFDLNDPDALIEDILDRQMLSELAGCLGKVEHPLDPRFHSSTLHLAEEEAAGKLKNFVISTLTKWIKSQINQTPQKTDSAVDLAQRYSTMNYGEKQRYQRIVFDGMNIVVDFLKKLNDVDELFGISSEANEKKIFVAAFLLAFFISAVNSRSFIPGSNADLKSWLYLVYAKLNSVKHVISSNLSAQIEHFFKTIYRGWSAENQRRFMDKFLPRYRHHRHASCISRGEEFARLSSEMKSVNWLTWKENEPVEQMEIDSDELQEHRHGDAIAKAQRQLQEMVDIGAYLQGVECKEEMFVRYKRTQRKSAAQNNTNNRCASEGRKGEKVREAEQGLKRSEERVYWDQGGMA</sequence>
<reference evidence="11 12" key="1">
    <citation type="journal article" date="2017" name="Curr. Biol.">
        <title>Genome architecture and evolution of a unichromosomal asexual nematode.</title>
        <authorList>
            <person name="Fradin H."/>
            <person name="Zegar C."/>
            <person name="Gutwein M."/>
            <person name="Lucas J."/>
            <person name="Kovtun M."/>
            <person name="Corcoran D."/>
            <person name="Baugh L.R."/>
            <person name="Kiontke K."/>
            <person name="Gunsalus K."/>
            <person name="Fitch D.H."/>
            <person name="Piano F."/>
        </authorList>
    </citation>
    <scope>NUCLEOTIDE SEQUENCE [LARGE SCALE GENOMIC DNA]</scope>
    <source>
        <strain evidence="11">PF1309</strain>
    </source>
</reference>
<evidence type="ECO:0000256" key="2">
    <source>
        <dbReference type="ARBA" id="ARBA00004642"/>
    </source>
</evidence>
<dbReference type="STRING" id="2018661.A0A2A2J444"/>